<evidence type="ECO:0000313" key="1">
    <source>
        <dbReference type="EMBL" id="PWN53296.1"/>
    </source>
</evidence>
<evidence type="ECO:0000313" key="2">
    <source>
        <dbReference type="Proteomes" id="UP000245626"/>
    </source>
</evidence>
<name>A0ACD0P5N3_9BASI</name>
<protein>
    <submittedName>
        <fullName evidence="1">Uncharacterized protein</fullName>
    </submittedName>
</protein>
<proteinExistence type="predicted"/>
<gene>
    <name evidence="1" type="ORF">IE53DRAFT_190505</name>
</gene>
<dbReference type="EMBL" id="KZ819732">
    <property type="protein sequence ID" value="PWN53296.1"/>
    <property type="molecule type" value="Genomic_DNA"/>
</dbReference>
<dbReference type="Proteomes" id="UP000245626">
    <property type="component" value="Unassembled WGS sequence"/>
</dbReference>
<sequence>MAAAHITPSASAASQPSLRPGADPTRPHCDLYLHPTFRNSTTALQIASLRCAAEVARFEWRQSRGRNRERCSSPVTDPTIRGSRSRRGSLRRSSSTELGQVSGSGSNGAADELPIDFNIRPLAPEVQATGPIQPRREIIRHSSDEELRSWDKLVTDLGNYVSEGTGWPPVRVQNYVGSVQEWLKDELSRRARSSPNDDRTLADRTIAMMEAELHVARLALNSRARLLSRSSQAAAQNTPRHTSLRSRTTRDAIAYLERLRAQDGLLSAPSPSSPSRITLSARTNPSSEQTRSNDTMHDPDGSDSDALESGSTFESGPYLNPDPDGDRWNGLLQGDDAARRRLRLRNRSALVISDAAVSDEVASWTLVNASINREGDDGAGAESELLTQSIDLASRGSALEGERRQILTMSIAGENLDSIPSSRADQNGRSPRIANTAAAEEVQDPHLQRSGSSPADQASVTVSQEPHHPESSHAVSHSNQSRGGVSTADDYTLSDGRLTQAQTEYGDDHAHYSAWRVCR</sequence>
<organism evidence="1 2">
    <name type="scientific">Violaceomyces palustris</name>
    <dbReference type="NCBI Taxonomy" id="1673888"/>
    <lineage>
        <taxon>Eukaryota</taxon>
        <taxon>Fungi</taxon>
        <taxon>Dikarya</taxon>
        <taxon>Basidiomycota</taxon>
        <taxon>Ustilaginomycotina</taxon>
        <taxon>Ustilaginomycetes</taxon>
        <taxon>Violaceomycetales</taxon>
        <taxon>Violaceomycetaceae</taxon>
        <taxon>Violaceomyces</taxon>
    </lineage>
</organism>
<reference evidence="1 2" key="1">
    <citation type="journal article" date="2018" name="Mol. Biol. Evol.">
        <title>Broad Genomic Sampling Reveals a Smut Pathogenic Ancestry of the Fungal Clade Ustilaginomycotina.</title>
        <authorList>
            <person name="Kijpornyongpan T."/>
            <person name="Mondo S.J."/>
            <person name="Barry K."/>
            <person name="Sandor L."/>
            <person name="Lee J."/>
            <person name="Lipzen A."/>
            <person name="Pangilinan J."/>
            <person name="LaButti K."/>
            <person name="Hainaut M."/>
            <person name="Henrissat B."/>
            <person name="Grigoriev I.V."/>
            <person name="Spatafora J.W."/>
            <person name="Aime M.C."/>
        </authorList>
    </citation>
    <scope>NUCLEOTIDE SEQUENCE [LARGE SCALE GENOMIC DNA]</scope>
    <source>
        <strain evidence="1 2">SA 807</strain>
    </source>
</reference>
<keyword evidence="2" id="KW-1185">Reference proteome</keyword>
<accession>A0ACD0P5N3</accession>